<protein>
    <recommendedName>
        <fullName evidence="3">Non-ribosomal peptide synthetase module</fullName>
    </recommendedName>
</protein>
<accession>A0A8J4M2Y3</accession>
<proteinExistence type="predicted"/>
<evidence type="ECO:0000313" key="1">
    <source>
        <dbReference type="EMBL" id="GIQ70204.1"/>
    </source>
</evidence>
<keyword evidence="2" id="KW-1185">Reference proteome</keyword>
<gene>
    <name evidence="1" type="ORF">XYCOK13_30280</name>
</gene>
<dbReference type="Proteomes" id="UP000677918">
    <property type="component" value="Unassembled WGS sequence"/>
</dbReference>
<dbReference type="EMBL" id="BOVK01000041">
    <property type="protein sequence ID" value="GIQ70204.1"/>
    <property type="molecule type" value="Genomic_DNA"/>
</dbReference>
<evidence type="ECO:0008006" key="3">
    <source>
        <dbReference type="Google" id="ProtNLM"/>
    </source>
</evidence>
<comment type="caution">
    <text evidence="1">The sequence shown here is derived from an EMBL/GenBank/DDBJ whole genome shotgun (WGS) entry which is preliminary data.</text>
</comment>
<organism evidence="1 2">
    <name type="scientific">Xylanibacillus composti</name>
    <dbReference type="NCBI Taxonomy" id="1572762"/>
    <lineage>
        <taxon>Bacteria</taxon>
        <taxon>Bacillati</taxon>
        <taxon>Bacillota</taxon>
        <taxon>Bacilli</taxon>
        <taxon>Bacillales</taxon>
        <taxon>Paenibacillaceae</taxon>
        <taxon>Xylanibacillus</taxon>
    </lineage>
</organism>
<dbReference type="AlphaFoldDB" id="A0A8J4M2Y3"/>
<evidence type="ECO:0000313" key="2">
    <source>
        <dbReference type="Proteomes" id="UP000677918"/>
    </source>
</evidence>
<sequence length="247" mass="28553">MKTREDAGLTVFFPVFAAKSHSGSRNIYSLYSIIIDEKVSLCLKKMNRGVFMAKRLATQYVKACFTVTEAELRTFMQLFADHQVSLQMKVFDNGNQELAFLENQDGEEGTLTFERHGGSYLVTGSFRLIRPALVNAMRKAVADFKGDALVHRIYNGYVMVYHYTQGAVAKIEEVRGHERKLIFEYKNTVGKLEQLYRKQDVEEEIMLIRMDINVLLDRRNQAADEAERSRIDSELRKMTRRLFILEA</sequence>
<reference evidence="1" key="1">
    <citation type="submission" date="2021-04" db="EMBL/GenBank/DDBJ databases">
        <title>Draft genome sequence of Xylanibacillus composti strain K13.</title>
        <authorList>
            <person name="Uke A."/>
            <person name="Chhe C."/>
            <person name="Baramee S."/>
            <person name="Kosugi A."/>
        </authorList>
    </citation>
    <scope>NUCLEOTIDE SEQUENCE</scope>
    <source>
        <strain evidence="1">K13</strain>
    </source>
</reference>
<name>A0A8J4M2Y3_9BACL</name>